<protein>
    <submittedName>
        <fullName evidence="4">LysM peptidoglycan-binding domain-containing protein</fullName>
    </submittedName>
</protein>
<gene>
    <name evidence="4" type="ORF">EJA10_19885</name>
</gene>
<dbReference type="InterPro" id="IPR025965">
    <property type="entry name" value="FlgD/Vpr_Ig-like"/>
</dbReference>
<evidence type="ECO:0000313" key="4">
    <source>
        <dbReference type="EMBL" id="RSD24020.1"/>
    </source>
</evidence>
<feature type="domain" description="LysM" evidence="3">
    <location>
        <begin position="519"/>
        <end position="563"/>
    </location>
</feature>
<dbReference type="PROSITE" id="PS50943">
    <property type="entry name" value="HTH_CROC1"/>
    <property type="match status" value="1"/>
</dbReference>
<dbReference type="InterPro" id="IPR001387">
    <property type="entry name" value="Cro/C1-type_HTH"/>
</dbReference>
<dbReference type="SUPFAM" id="SSF54106">
    <property type="entry name" value="LysM domain"/>
    <property type="match status" value="3"/>
</dbReference>
<evidence type="ECO:0000259" key="2">
    <source>
        <dbReference type="PROSITE" id="PS50943"/>
    </source>
</evidence>
<dbReference type="Pfam" id="PF01476">
    <property type="entry name" value="LysM"/>
    <property type="match status" value="3"/>
</dbReference>
<evidence type="ECO:0000259" key="3">
    <source>
        <dbReference type="PROSITE" id="PS51782"/>
    </source>
</evidence>
<sequence length="624" mass="67971">MIFLQYNILREQGTTRVTTKVFRIFILLLLAVIISCPQFASAMAEITSFSQSTGTVAYQGNSVPGYVSFELKTSEPTRGYILAVGNGVQTKINLSTMDYKTVHKVDWVPWDDTKKTPLPAGEYQLKAYMTDQGYNQLSGYPLGKLTVVSEPNPKPVIDQVSVNPAVFSPAYGGASTVKIPFNLNRPAEVQLVIWQNGAEIYTGSKTKLLPGSHSVSWNGTDKMGRIVQDGSYEIHFKYIETAFNYPATTPSGIKAGTVTIKDSDYDIPQWRLQQVVTNAVFHSDTISPDGDGVNDKASGQFTLAEPAKLSIFIANAAGAHVNKVVNEQTFPAGTHTLEWNGTDFMGGKAVNGNYFIKVQVIEGANSGYITFTDTVKYEGGYEIKALQPEKRVRVITDTASLSIDPMGQGYTAVKGDTFPLISETIESGKYHVLVKEGVSGTINASDVELVVETTAPNIPNTTEYTVVSGDTLWKIAAKFNTTISEIVRLNNLDPNKYLYIGQKLKVPAAGSPEPVRDPVIHTVQSGDTLWKIAQKYGTTIDAIVKANNLDPAKHLYIGQKITIPSEATNPEPPAVQPVIHTVVSGDTLWKISVKYGTTIDAIVKANNLDPAKYLMVGQKLTIPR</sequence>
<organism evidence="4 5">
    <name type="scientific">Mesobacillus subterraneus</name>
    <dbReference type="NCBI Taxonomy" id="285983"/>
    <lineage>
        <taxon>Bacteria</taxon>
        <taxon>Bacillati</taxon>
        <taxon>Bacillota</taxon>
        <taxon>Bacilli</taxon>
        <taxon>Bacillales</taxon>
        <taxon>Bacillaceae</taxon>
        <taxon>Mesobacillus</taxon>
    </lineage>
</organism>
<dbReference type="PANTHER" id="PTHR33734">
    <property type="entry name" value="LYSM DOMAIN-CONTAINING GPI-ANCHORED PROTEIN 2"/>
    <property type="match status" value="1"/>
</dbReference>
<feature type="domain" description="LysM" evidence="3">
    <location>
        <begin position="462"/>
        <end position="506"/>
    </location>
</feature>
<evidence type="ECO:0000313" key="5">
    <source>
        <dbReference type="Proteomes" id="UP000279911"/>
    </source>
</evidence>
<evidence type="ECO:0000256" key="1">
    <source>
        <dbReference type="SAM" id="Phobius"/>
    </source>
</evidence>
<keyword evidence="1" id="KW-1133">Transmembrane helix</keyword>
<feature type="transmembrane region" description="Helical" evidence="1">
    <location>
        <begin position="21"/>
        <end position="40"/>
    </location>
</feature>
<dbReference type="PROSITE" id="PS51782">
    <property type="entry name" value="LYSM"/>
    <property type="match status" value="3"/>
</dbReference>
<dbReference type="EMBL" id="RSFW01000026">
    <property type="protein sequence ID" value="RSD24020.1"/>
    <property type="molecule type" value="Genomic_DNA"/>
</dbReference>
<dbReference type="CDD" id="cd00118">
    <property type="entry name" value="LysM"/>
    <property type="match status" value="3"/>
</dbReference>
<keyword evidence="1" id="KW-0812">Transmembrane</keyword>
<feature type="domain" description="HTH cro/C1-type" evidence="2">
    <location>
        <begin position="462"/>
        <end position="486"/>
    </location>
</feature>
<name>A0A3R9E5Q3_9BACI</name>
<dbReference type="Gene3D" id="3.10.350.10">
    <property type="entry name" value="LysM domain"/>
    <property type="match status" value="3"/>
</dbReference>
<dbReference type="OrthoDB" id="529831at2"/>
<dbReference type="AlphaFoldDB" id="A0A3R9E5Q3"/>
<feature type="domain" description="LysM" evidence="3">
    <location>
        <begin position="578"/>
        <end position="622"/>
    </location>
</feature>
<dbReference type="InterPro" id="IPR036779">
    <property type="entry name" value="LysM_dom_sf"/>
</dbReference>
<dbReference type="PANTHER" id="PTHR33734:SF22">
    <property type="entry name" value="MEMBRANE-BOUND LYTIC MUREIN TRANSGLYCOSYLASE D"/>
    <property type="match status" value="1"/>
</dbReference>
<dbReference type="GO" id="GO:0008932">
    <property type="term" value="F:lytic endotransglycosylase activity"/>
    <property type="evidence" value="ECO:0007669"/>
    <property type="project" value="TreeGrafter"/>
</dbReference>
<reference evidence="5" key="1">
    <citation type="submission" date="2018-12" db="EMBL/GenBank/DDBJ databases">
        <title>Bacillus chawlae sp. nov., Bacillus glennii sp. nov., and Bacillus saganii sp. nov. Isolated from the Vehicle Assembly Building at Kennedy Space Center where the Viking Spacecraft were Assembled.</title>
        <authorList>
            <person name="Seuylemezian A."/>
            <person name="Vaishampayan P."/>
        </authorList>
    </citation>
    <scope>NUCLEOTIDE SEQUENCE [LARGE SCALE GENOMIC DNA]</scope>
    <source>
        <strain evidence="5">DSM 13966</strain>
    </source>
</reference>
<accession>A0A3R9E5Q3</accession>
<dbReference type="InterPro" id="IPR018392">
    <property type="entry name" value="LysM"/>
</dbReference>
<proteinExistence type="predicted"/>
<dbReference type="Pfam" id="PF13860">
    <property type="entry name" value="FlgD_ig"/>
    <property type="match status" value="1"/>
</dbReference>
<dbReference type="SMART" id="SM00257">
    <property type="entry name" value="LysM"/>
    <property type="match status" value="3"/>
</dbReference>
<keyword evidence="1" id="KW-0472">Membrane</keyword>
<dbReference type="Gene3D" id="2.60.40.4070">
    <property type="match status" value="2"/>
</dbReference>
<comment type="caution">
    <text evidence="4">The sequence shown here is derived from an EMBL/GenBank/DDBJ whole genome shotgun (WGS) entry which is preliminary data.</text>
</comment>
<dbReference type="Proteomes" id="UP000279911">
    <property type="component" value="Unassembled WGS sequence"/>
</dbReference>